<dbReference type="Pfam" id="PF13830">
    <property type="entry name" value="DUF4192"/>
    <property type="match status" value="1"/>
</dbReference>
<keyword evidence="2" id="KW-1185">Reference proteome</keyword>
<evidence type="ECO:0000313" key="2">
    <source>
        <dbReference type="Proteomes" id="UP001183390"/>
    </source>
</evidence>
<comment type="caution">
    <text evidence="1">The sequence shown here is derived from an EMBL/GenBank/DDBJ whole genome shotgun (WGS) entry which is preliminary data.</text>
</comment>
<dbReference type="Proteomes" id="UP001183390">
    <property type="component" value="Unassembled WGS sequence"/>
</dbReference>
<sequence length="336" mass="35623">MPVGGRLALRSPIDIIAGMPYIVGEPPDPGIVVLAAKGAGVHAAFCGALDGSHRHLTPAERARPPVDLAVAEGCGGLLVVAYGPPGLVTPYVDALLLAARERGVAIIDALRVTDGRYWSYTCVSPSCCPPGGTVVDIDSSPVPAGAVLRGIAPARPLRVALADLDRVRGLLTPVRGEARAAMDALAEEVDRRAREMPETTLVRRGFGAVREAIEAERDGDGIRGYEEIAWLGVHLAHLRIRDRAWAAITERTALLHRDLWARVARHLPARRRAAPAALTAVAAWQHGDDALAMAAVETALAADPGYSMAVLMGRALAWGLPVERWRGSAPEQGPWE</sequence>
<dbReference type="EMBL" id="JAVREP010000028">
    <property type="protein sequence ID" value="MDT0331797.1"/>
    <property type="molecule type" value="Genomic_DNA"/>
</dbReference>
<accession>A0ABU2MGT6</accession>
<proteinExistence type="predicted"/>
<evidence type="ECO:0000313" key="1">
    <source>
        <dbReference type="EMBL" id="MDT0331797.1"/>
    </source>
</evidence>
<dbReference type="InterPro" id="IPR025447">
    <property type="entry name" value="DUF4192"/>
</dbReference>
<dbReference type="RefSeq" id="WP_311514262.1">
    <property type="nucleotide sequence ID" value="NZ_JAVREP010000028.1"/>
</dbReference>
<gene>
    <name evidence="1" type="ORF">RM479_25600</name>
</gene>
<organism evidence="1 2">
    <name type="scientific">Nocardiopsis lambiniae</name>
    <dbReference type="NCBI Taxonomy" id="3075539"/>
    <lineage>
        <taxon>Bacteria</taxon>
        <taxon>Bacillati</taxon>
        <taxon>Actinomycetota</taxon>
        <taxon>Actinomycetes</taxon>
        <taxon>Streptosporangiales</taxon>
        <taxon>Nocardiopsidaceae</taxon>
        <taxon>Nocardiopsis</taxon>
    </lineage>
</organism>
<reference evidence="2" key="1">
    <citation type="submission" date="2023-07" db="EMBL/GenBank/DDBJ databases">
        <title>30 novel species of actinomycetes from the DSMZ collection.</title>
        <authorList>
            <person name="Nouioui I."/>
        </authorList>
    </citation>
    <scope>NUCLEOTIDE SEQUENCE [LARGE SCALE GENOMIC DNA]</scope>
    <source>
        <strain evidence="2">DSM 44743</strain>
    </source>
</reference>
<protein>
    <submittedName>
        <fullName evidence="1">DUF4192 domain-containing protein</fullName>
    </submittedName>
</protein>
<name>A0ABU2MGT6_9ACTN</name>